<dbReference type="InterPro" id="IPR008794">
    <property type="entry name" value="Pro_racemase_fam"/>
</dbReference>
<proteinExistence type="inferred from homology"/>
<dbReference type="Proteomes" id="UP000233786">
    <property type="component" value="Unassembled WGS sequence"/>
</dbReference>
<dbReference type="GO" id="GO:0047580">
    <property type="term" value="F:4-hydroxyproline epimerase activity"/>
    <property type="evidence" value="ECO:0007669"/>
    <property type="project" value="TreeGrafter"/>
</dbReference>
<name>A0A2N3Y107_SACSN</name>
<dbReference type="RefSeq" id="WP_083822327.1">
    <property type="nucleotide sequence ID" value="NZ_CP061007.1"/>
</dbReference>
<dbReference type="PANTHER" id="PTHR33442">
    <property type="entry name" value="TRANS-3-HYDROXY-L-PROLINE DEHYDRATASE"/>
    <property type="match status" value="1"/>
</dbReference>
<protein>
    <submittedName>
        <fullName evidence="2">Proline racemase</fullName>
    </submittedName>
</protein>
<dbReference type="OrthoDB" id="181267at2"/>
<reference evidence="2" key="1">
    <citation type="submission" date="2017-12" db="EMBL/GenBank/DDBJ databases">
        <title>Sequencing the genomes of 1000 Actinobacteria strains.</title>
        <authorList>
            <person name="Klenk H.-P."/>
        </authorList>
    </citation>
    <scope>NUCLEOTIDE SEQUENCE [LARGE SCALE GENOMIC DNA]</scope>
    <source>
        <strain evidence="2">DSM 44228</strain>
    </source>
</reference>
<sequence length="351" mass="36939">MWIGGASASPLDRQVRDWGERRRQHALQVVDSHTAGNPTRIIVGGLDLPEYARTVPLARAWLRDEADWVRRRLNHEPRGGALTCSVLPIPATDDSHDLGAVILEPGSYPPMCGHCMIGLATVVHELGLARGKPAGDGGTRYRILTPAGVVAATVREGPTTVALENVDSYVVASWPEVLDGHEVTCTLVYGGDYYPAIDATELGLTLDRSHADDIVRLARELSVRMAQRAVIDPVTGGKADIYQVMFHQAAGTRRSVTAVVAPPGVIDRSPCGTGSSALLALKIAAGEVDPGAALTTTSIIGSEFQVHAADVRATGGRQIVQPVVVGSAYINGFATVVADPADALADGFAPI</sequence>
<gene>
    <name evidence="2" type="ORF">A8926_4447</name>
</gene>
<organism evidence="2 3">
    <name type="scientific">Saccharopolyspora spinosa</name>
    <dbReference type="NCBI Taxonomy" id="60894"/>
    <lineage>
        <taxon>Bacteria</taxon>
        <taxon>Bacillati</taxon>
        <taxon>Actinomycetota</taxon>
        <taxon>Actinomycetes</taxon>
        <taxon>Pseudonocardiales</taxon>
        <taxon>Pseudonocardiaceae</taxon>
        <taxon>Saccharopolyspora</taxon>
    </lineage>
</organism>
<comment type="similarity">
    <text evidence="1">Belongs to the proline racemase family.</text>
</comment>
<keyword evidence="3" id="KW-1185">Reference proteome</keyword>
<dbReference type="STRING" id="994479.GCA_000194155_07392"/>
<dbReference type="SUPFAM" id="SSF54506">
    <property type="entry name" value="Diaminopimelate epimerase-like"/>
    <property type="match status" value="1"/>
</dbReference>
<evidence type="ECO:0000313" key="2">
    <source>
        <dbReference type="EMBL" id="PKW16602.1"/>
    </source>
</evidence>
<dbReference type="Gene3D" id="3.10.310.10">
    <property type="entry name" value="Diaminopimelate Epimerase, Chain A, domain 1"/>
    <property type="match status" value="2"/>
</dbReference>
<evidence type="ECO:0000313" key="3">
    <source>
        <dbReference type="Proteomes" id="UP000233786"/>
    </source>
</evidence>
<dbReference type="EMBL" id="PJNB01000001">
    <property type="protein sequence ID" value="PKW16602.1"/>
    <property type="molecule type" value="Genomic_DNA"/>
</dbReference>
<dbReference type="AlphaFoldDB" id="A0A2N3Y107"/>
<dbReference type="PANTHER" id="PTHR33442:SF5">
    <property type="entry name" value="BIFUNCTIONAL TRANS-3-HYDROXY-L-PROLINE DEHYDRATASE_2-EPIMERASE"/>
    <property type="match status" value="1"/>
</dbReference>
<evidence type="ECO:0000256" key="1">
    <source>
        <dbReference type="ARBA" id="ARBA00007529"/>
    </source>
</evidence>
<dbReference type="Pfam" id="PF05544">
    <property type="entry name" value="Pro_racemase"/>
    <property type="match status" value="1"/>
</dbReference>
<dbReference type="SFLD" id="SFLDS00028">
    <property type="entry name" value="Proline_Racemase"/>
    <property type="match status" value="1"/>
</dbReference>
<comment type="caution">
    <text evidence="2">The sequence shown here is derived from an EMBL/GenBank/DDBJ whole genome shotgun (WGS) entry which is preliminary data.</text>
</comment>
<accession>A0A2N3Y107</accession>